<name>A0A8S1CDK8_9INSE</name>
<sequence length="133" mass="14817">MDSDSKMLLQLKEKQQTQQRCCECESTFNTCACVVWRKQHLLSRPTFLAAPSLIRDCVNMIRVRPLEKMLANPGKQVEHLDLSSFKKPRLGDMTDASQQEQKEEAPSRRGSFGGSGLSQSIGHPSVGVHSTAD</sequence>
<comment type="caution">
    <text evidence="2">The sequence shown here is derived from an EMBL/GenBank/DDBJ whole genome shotgun (WGS) entry which is preliminary data.</text>
</comment>
<accession>A0A8S1CDK8</accession>
<gene>
    <name evidence="2" type="ORF">CLODIP_2_CD07463</name>
</gene>
<dbReference type="AlphaFoldDB" id="A0A8S1CDK8"/>
<protein>
    <submittedName>
        <fullName evidence="2">Uncharacterized protein</fullName>
    </submittedName>
</protein>
<evidence type="ECO:0000313" key="2">
    <source>
        <dbReference type="EMBL" id="CAB3367074.1"/>
    </source>
</evidence>
<dbReference type="Proteomes" id="UP000494165">
    <property type="component" value="Unassembled WGS sequence"/>
</dbReference>
<reference evidence="2 3" key="1">
    <citation type="submission" date="2020-04" db="EMBL/GenBank/DDBJ databases">
        <authorList>
            <person name="Alioto T."/>
            <person name="Alioto T."/>
            <person name="Gomez Garrido J."/>
        </authorList>
    </citation>
    <scope>NUCLEOTIDE SEQUENCE [LARGE SCALE GENOMIC DNA]</scope>
</reference>
<keyword evidence="3" id="KW-1185">Reference proteome</keyword>
<evidence type="ECO:0000256" key="1">
    <source>
        <dbReference type="SAM" id="MobiDB-lite"/>
    </source>
</evidence>
<evidence type="ECO:0000313" key="3">
    <source>
        <dbReference type="Proteomes" id="UP000494165"/>
    </source>
</evidence>
<organism evidence="2 3">
    <name type="scientific">Cloeon dipterum</name>
    <dbReference type="NCBI Taxonomy" id="197152"/>
    <lineage>
        <taxon>Eukaryota</taxon>
        <taxon>Metazoa</taxon>
        <taxon>Ecdysozoa</taxon>
        <taxon>Arthropoda</taxon>
        <taxon>Hexapoda</taxon>
        <taxon>Insecta</taxon>
        <taxon>Pterygota</taxon>
        <taxon>Palaeoptera</taxon>
        <taxon>Ephemeroptera</taxon>
        <taxon>Pisciforma</taxon>
        <taxon>Baetidae</taxon>
        <taxon>Cloeon</taxon>
    </lineage>
</organism>
<feature type="region of interest" description="Disordered" evidence="1">
    <location>
        <begin position="72"/>
        <end position="133"/>
    </location>
</feature>
<proteinExistence type="predicted"/>
<dbReference type="EMBL" id="CADEPI010000028">
    <property type="protein sequence ID" value="CAB3367074.1"/>
    <property type="molecule type" value="Genomic_DNA"/>
</dbReference>